<name>A0ABQ6MBW8_9STRA</name>
<organism evidence="1 2">
    <name type="scientific">Tetraparma gracilis</name>
    <dbReference type="NCBI Taxonomy" id="2962635"/>
    <lineage>
        <taxon>Eukaryota</taxon>
        <taxon>Sar</taxon>
        <taxon>Stramenopiles</taxon>
        <taxon>Ochrophyta</taxon>
        <taxon>Bolidophyceae</taxon>
        <taxon>Parmales</taxon>
        <taxon>Triparmaceae</taxon>
        <taxon>Tetraparma</taxon>
    </lineage>
</organism>
<accession>A0ABQ6MBW8</accession>
<evidence type="ECO:0000313" key="2">
    <source>
        <dbReference type="Proteomes" id="UP001165060"/>
    </source>
</evidence>
<comment type="caution">
    <text evidence="1">The sequence shown here is derived from an EMBL/GenBank/DDBJ whole genome shotgun (WGS) entry which is preliminary data.</text>
</comment>
<evidence type="ECO:0008006" key="3">
    <source>
        <dbReference type="Google" id="ProtNLM"/>
    </source>
</evidence>
<dbReference type="Proteomes" id="UP001165060">
    <property type="component" value="Unassembled WGS sequence"/>
</dbReference>
<gene>
    <name evidence="1" type="ORF">TeGR_g410</name>
</gene>
<proteinExistence type="predicted"/>
<dbReference type="EMBL" id="BRYB01002657">
    <property type="protein sequence ID" value="GMI23438.1"/>
    <property type="molecule type" value="Genomic_DNA"/>
</dbReference>
<sequence>MSAAPAIPCPISMLPSDALRHVLSYVPPQAAAGCWLVAALPRGDTRREDLAADVDAMRPRGANDRLIRRSLAGSVREASIRGGE</sequence>
<keyword evidence="2" id="KW-1185">Reference proteome</keyword>
<evidence type="ECO:0000313" key="1">
    <source>
        <dbReference type="EMBL" id="GMI23438.1"/>
    </source>
</evidence>
<reference evidence="1 2" key="1">
    <citation type="journal article" date="2023" name="Commun. Biol.">
        <title>Genome analysis of Parmales, the sister group of diatoms, reveals the evolutionary specialization of diatoms from phago-mixotrophs to photoautotrophs.</title>
        <authorList>
            <person name="Ban H."/>
            <person name="Sato S."/>
            <person name="Yoshikawa S."/>
            <person name="Yamada K."/>
            <person name="Nakamura Y."/>
            <person name="Ichinomiya M."/>
            <person name="Sato N."/>
            <person name="Blanc-Mathieu R."/>
            <person name="Endo H."/>
            <person name="Kuwata A."/>
            <person name="Ogata H."/>
        </authorList>
    </citation>
    <scope>NUCLEOTIDE SEQUENCE [LARGE SCALE GENOMIC DNA]</scope>
</reference>
<protein>
    <recommendedName>
        <fullName evidence="3">F-box domain-containing protein</fullName>
    </recommendedName>
</protein>